<protein>
    <submittedName>
        <fullName evidence="1">Uncharacterized protein</fullName>
    </submittedName>
</protein>
<gene>
    <name evidence="1" type="ORF">DRP44_02905</name>
</gene>
<proteinExistence type="predicted"/>
<evidence type="ECO:0000313" key="2">
    <source>
        <dbReference type="Proteomes" id="UP000282321"/>
    </source>
</evidence>
<dbReference type="Proteomes" id="UP000282321">
    <property type="component" value="Unassembled WGS sequence"/>
</dbReference>
<evidence type="ECO:0000313" key="1">
    <source>
        <dbReference type="EMBL" id="RKX67092.1"/>
    </source>
</evidence>
<organism evidence="1 2">
    <name type="scientific">candidate division TA06 bacterium</name>
    <dbReference type="NCBI Taxonomy" id="2250710"/>
    <lineage>
        <taxon>Bacteria</taxon>
        <taxon>Bacteria division TA06</taxon>
    </lineage>
</organism>
<accession>A0A660S931</accession>
<sequence>MISVVKIVYFLYLLKKDKTENLKLEDRDYIMYFIIFSYLRFLLQRVKSVFIYHGGSHFNDTAKSCELGKNNIERKNMYVCI</sequence>
<dbReference type="AlphaFoldDB" id="A0A660S931"/>
<comment type="caution">
    <text evidence="1">The sequence shown here is derived from an EMBL/GenBank/DDBJ whole genome shotgun (WGS) entry which is preliminary data.</text>
</comment>
<name>A0A660S931_UNCT6</name>
<reference evidence="1 2" key="1">
    <citation type="submission" date="2018-06" db="EMBL/GenBank/DDBJ databases">
        <title>Extensive metabolic versatility and redundancy in microbially diverse, dynamic hydrothermal sediments.</title>
        <authorList>
            <person name="Dombrowski N."/>
            <person name="Teske A."/>
            <person name="Baker B.J."/>
        </authorList>
    </citation>
    <scope>NUCLEOTIDE SEQUENCE [LARGE SCALE GENOMIC DNA]</scope>
    <source>
        <strain evidence="1">B35_G9</strain>
    </source>
</reference>
<dbReference type="EMBL" id="QNBC01000026">
    <property type="protein sequence ID" value="RKX67092.1"/>
    <property type="molecule type" value="Genomic_DNA"/>
</dbReference>